<evidence type="ECO:0000313" key="1">
    <source>
        <dbReference type="EMBL" id="MBX57994.1"/>
    </source>
</evidence>
<proteinExistence type="predicted"/>
<name>A0A2P2PTC2_RHIMU</name>
<protein>
    <submittedName>
        <fullName evidence="1">Uncharacterized protein</fullName>
    </submittedName>
</protein>
<reference evidence="1" key="1">
    <citation type="submission" date="2018-02" db="EMBL/GenBank/DDBJ databases">
        <title>Rhizophora mucronata_Transcriptome.</title>
        <authorList>
            <person name="Meera S.P."/>
            <person name="Sreeshan A."/>
            <person name="Augustine A."/>
        </authorList>
    </citation>
    <scope>NUCLEOTIDE SEQUENCE</scope>
    <source>
        <tissue evidence="1">Leaf</tissue>
    </source>
</reference>
<dbReference type="EMBL" id="GGEC01077510">
    <property type="protein sequence ID" value="MBX57994.1"/>
    <property type="molecule type" value="Transcribed_RNA"/>
</dbReference>
<sequence length="32" mass="3750">MAFYDGECQMDKARIANNSLLVRFNMENQKLV</sequence>
<accession>A0A2P2PTC2</accession>
<organism evidence="1">
    <name type="scientific">Rhizophora mucronata</name>
    <name type="common">Asiatic mangrove</name>
    <dbReference type="NCBI Taxonomy" id="61149"/>
    <lineage>
        <taxon>Eukaryota</taxon>
        <taxon>Viridiplantae</taxon>
        <taxon>Streptophyta</taxon>
        <taxon>Embryophyta</taxon>
        <taxon>Tracheophyta</taxon>
        <taxon>Spermatophyta</taxon>
        <taxon>Magnoliopsida</taxon>
        <taxon>eudicotyledons</taxon>
        <taxon>Gunneridae</taxon>
        <taxon>Pentapetalae</taxon>
        <taxon>rosids</taxon>
        <taxon>fabids</taxon>
        <taxon>Malpighiales</taxon>
        <taxon>Rhizophoraceae</taxon>
        <taxon>Rhizophora</taxon>
    </lineage>
</organism>
<dbReference type="AlphaFoldDB" id="A0A2P2PTC2"/>